<accession>A0A068WXF5</accession>
<dbReference type="InterPro" id="IPR000719">
    <property type="entry name" value="Prot_kinase_dom"/>
</dbReference>
<evidence type="ECO:0000256" key="10">
    <source>
        <dbReference type="ARBA" id="ARBA00051680"/>
    </source>
</evidence>
<comment type="catalytic activity">
    <reaction evidence="9">
        <text>L-threonyl-[protein] + ATP = O-phospho-L-threonyl-[protein] + ADP + H(+)</text>
        <dbReference type="Rhea" id="RHEA:46608"/>
        <dbReference type="Rhea" id="RHEA-COMP:11060"/>
        <dbReference type="Rhea" id="RHEA-COMP:11605"/>
        <dbReference type="ChEBI" id="CHEBI:15378"/>
        <dbReference type="ChEBI" id="CHEBI:30013"/>
        <dbReference type="ChEBI" id="CHEBI:30616"/>
        <dbReference type="ChEBI" id="CHEBI:61977"/>
        <dbReference type="ChEBI" id="CHEBI:456216"/>
        <dbReference type="EC" id="2.7.12.1"/>
    </reaction>
</comment>
<keyword evidence="3" id="KW-0723">Serine/threonine-protein kinase</keyword>
<dbReference type="AlphaFoldDB" id="A0A068WXF5"/>
<evidence type="ECO:0000256" key="4">
    <source>
        <dbReference type="ARBA" id="ARBA00022679"/>
    </source>
</evidence>
<dbReference type="PROSITE" id="PS00107">
    <property type="entry name" value="PROTEIN_KINASE_ATP"/>
    <property type="match status" value="1"/>
</dbReference>
<evidence type="ECO:0000256" key="11">
    <source>
        <dbReference type="PROSITE-ProRule" id="PRU10141"/>
    </source>
</evidence>
<dbReference type="InterPro" id="IPR011009">
    <property type="entry name" value="Kinase-like_dom_sf"/>
</dbReference>
<evidence type="ECO:0000256" key="1">
    <source>
        <dbReference type="ARBA" id="ARBA00008867"/>
    </source>
</evidence>
<sequence length="642" mass="73120">MTLAVNGALKNESQEIETSGDESLAPVEEDEGVQHNPDSSSSECRASTEPTTRTTNGSSGLGSSTGGGKSSKCVASSGKEHSPERRQRRRTKIGAVKHASWMEWHGNLKETTICALKADRRMNRQQLTTGEIIHNNAWFYRIPDNRIRASHKSHHEKDGKVIKVKPLENNGLHCSPKTPREVNVDHFMSRRRSTFVTASKEEASPTSISFTAAATATTTFVSHNFGGYRHSHRSHSRRKWFSPEEVIERFGSSLTEYERGEIAHYKKIWYFGRGVAKTTGRNEPYNNGFDNKKGEYKTIPHDHIAYRYEVIGTIGKGAFGEVVAAYDHRNQQRVALKIIRNRPNLHEQAKVEAKMLSVLMRRDPKSKNFTLRMFDDFTFRNHPCIVCELIGENLFEVLKRRDFRGLPTKVIRGITRCCLKCLAILKEESIIHCDIKPENILVFPDDKAHVKLIDFGSSCRESEQIYNYIQSRYYRAPEVILGLRYSTLIDMWSLGCVLAELYTGTLPFFVLFSLPPSTNTNWHALQSAPLFPGVDEADQLRCITRLLGAPPEEMTEKSPTFKKLVGENSRPTKVLSTPPKSFEEEFDAADPVFKDFILKCLTWRPEDRMTVEEALKHPWIKHDKSHKHGEKTLGKMTRRKNI</sequence>
<dbReference type="Pfam" id="PF00069">
    <property type="entry name" value="Pkinase"/>
    <property type="match status" value="1"/>
</dbReference>
<evidence type="ECO:0000256" key="8">
    <source>
        <dbReference type="ARBA" id="ARBA00049003"/>
    </source>
</evidence>
<reference evidence="14 15" key="1">
    <citation type="journal article" date="2013" name="Nature">
        <title>The genomes of four tapeworm species reveal adaptations to parasitism.</title>
        <authorList>
            <person name="Tsai I.J."/>
            <person name="Zarowiecki M."/>
            <person name="Holroyd N."/>
            <person name="Garciarrubio A."/>
            <person name="Sanchez-Flores A."/>
            <person name="Brooks K.L."/>
            <person name="Tracey A."/>
            <person name="Bobes R.J."/>
            <person name="Fragoso G."/>
            <person name="Sciutto E."/>
            <person name="Aslett M."/>
            <person name="Beasley H."/>
            <person name="Bennett H.M."/>
            <person name="Cai J."/>
            <person name="Camicia F."/>
            <person name="Clark R."/>
            <person name="Cucher M."/>
            <person name="De Silva N."/>
            <person name="Day T.A."/>
            <person name="Deplazes P."/>
            <person name="Estrada K."/>
            <person name="Fernandez C."/>
            <person name="Holland P.W."/>
            <person name="Hou J."/>
            <person name="Hu S."/>
            <person name="Huckvale T."/>
            <person name="Hung S.S."/>
            <person name="Kamenetzky L."/>
            <person name="Keane J.A."/>
            <person name="Kiss F."/>
            <person name="Koziol U."/>
            <person name="Lambert O."/>
            <person name="Liu K."/>
            <person name="Luo X."/>
            <person name="Luo Y."/>
            <person name="Macchiaroli N."/>
            <person name="Nichol S."/>
            <person name="Paps J."/>
            <person name="Parkinson J."/>
            <person name="Pouchkina-Stantcheva N."/>
            <person name="Riddiford N."/>
            <person name="Rosenzvit M."/>
            <person name="Salinas G."/>
            <person name="Wasmuth J.D."/>
            <person name="Zamanian M."/>
            <person name="Zheng Y."/>
            <person name="Cai X."/>
            <person name="Soberon X."/>
            <person name="Olson P.D."/>
            <person name="Laclette J.P."/>
            <person name="Brehm K."/>
            <person name="Berriman M."/>
            <person name="Garciarrubio A."/>
            <person name="Bobes R.J."/>
            <person name="Fragoso G."/>
            <person name="Sanchez-Flores A."/>
            <person name="Estrada K."/>
            <person name="Cevallos M.A."/>
            <person name="Morett E."/>
            <person name="Gonzalez V."/>
            <person name="Portillo T."/>
            <person name="Ochoa-Leyva A."/>
            <person name="Jose M.V."/>
            <person name="Sciutto E."/>
            <person name="Landa A."/>
            <person name="Jimenez L."/>
            <person name="Valdes V."/>
            <person name="Carrero J.C."/>
            <person name="Larralde C."/>
            <person name="Morales-Montor J."/>
            <person name="Limon-Lason J."/>
            <person name="Soberon X."/>
            <person name="Laclette J.P."/>
        </authorList>
    </citation>
    <scope>NUCLEOTIDE SEQUENCE [LARGE SCALE GENOMIC DNA]</scope>
</reference>
<dbReference type="Gene3D" id="1.10.510.10">
    <property type="entry name" value="Transferase(Phosphotransferase) domain 1"/>
    <property type="match status" value="1"/>
</dbReference>
<dbReference type="SUPFAM" id="SSF56112">
    <property type="entry name" value="Protein kinase-like (PK-like)"/>
    <property type="match status" value="1"/>
</dbReference>
<evidence type="ECO:0000259" key="13">
    <source>
        <dbReference type="PROSITE" id="PS50011"/>
    </source>
</evidence>
<dbReference type="Gene3D" id="3.30.200.20">
    <property type="entry name" value="Phosphorylase Kinase, domain 1"/>
    <property type="match status" value="1"/>
</dbReference>
<name>A0A068WXF5_ECHGR</name>
<dbReference type="PANTHER" id="PTHR24058:SF22">
    <property type="entry name" value="DUAL SPECIFICITY TYROSINE-PHOSPHORYLATION-REGULATED KINASE 4"/>
    <property type="match status" value="1"/>
</dbReference>
<feature type="region of interest" description="Disordered" evidence="12">
    <location>
        <begin position="622"/>
        <end position="642"/>
    </location>
</feature>
<dbReference type="PROSITE" id="PS50011">
    <property type="entry name" value="PROTEIN_KINASE_DOM"/>
    <property type="match status" value="1"/>
</dbReference>
<evidence type="ECO:0000256" key="9">
    <source>
        <dbReference type="ARBA" id="ARBA00049308"/>
    </source>
</evidence>
<evidence type="ECO:0000256" key="2">
    <source>
        <dbReference type="ARBA" id="ARBA00013203"/>
    </source>
</evidence>
<dbReference type="InterPro" id="IPR042521">
    <property type="entry name" value="DYRK"/>
</dbReference>
<evidence type="ECO:0000313" key="16">
    <source>
        <dbReference type="WBParaSite" id="EgrG_000352000"/>
    </source>
</evidence>
<evidence type="ECO:0000256" key="12">
    <source>
        <dbReference type="SAM" id="MobiDB-lite"/>
    </source>
</evidence>
<evidence type="ECO:0000256" key="6">
    <source>
        <dbReference type="ARBA" id="ARBA00022777"/>
    </source>
</evidence>
<dbReference type="GO" id="GO:0005856">
    <property type="term" value="C:cytoskeleton"/>
    <property type="evidence" value="ECO:0007669"/>
    <property type="project" value="TreeGrafter"/>
</dbReference>
<dbReference type="InterPro" id="IPR050494">
    <property type="entry name" value="Ser_Thr_dual-spec_kinase"/>
</dbReference>
<protein>
    <recommendedName>
        <fullName evidence="2">dual-specificity kinase</fullName>
        <ecNumber evidence="2">2.7.12.1</ecNumber>
    </recommendedName>
</protein>
<proteinExistence type="inferred from homology"/>
<comment type="similarity">
    <text evidence="1">Belongs to the protein kinase superfamily. CMGC Ser/Thr protein kinase family. MNB/DYRK subfamily.</text>
</comment>
<evidence type="ECO:0000313" key="14">
    <source>
        <dbReference type="EMBL" id="CDS22318.1"/>
    </source>
</evidence>
<dbReference type="Gene3D" id="3.30.10.30">
    <property type="entry name" value="DYRK"/>
    <property type="match status" value="1"/>
</dbReference>
<feature type="binding site" evidence="11">
    <location>
        <position position="337"/>
    </location>
    <ligand>
        <name>ATP</name>
        <dbReference type="ChEBI" id="CHEBI:30616"/>
    </ligand>
</feature>
<dbReference type="Proteomes" id="UP000492820">
    <property type="component" value="Unassembled WGS sequence"/>
</dbReference>
<dbReference type="GO" id="GO:0004712">
    <property type="term" value="F:protein serine/threonine/tyrosine kinase activity"/>
    <property type="evidence" value="ECO:0007669"/>
    <property type="project" value="UniProtKB-EC"/>
</dbReference>
<dbReference type="OrthoDB" id="9332038at2759"/>
<organism evidence="14">
    <name type="scientific">Echinococcus granulosus</name>
    <name type="common">Hydatid tapeworm</name>
    <dbReference type="NCBI Taxonomy" id="6210"/>
    <lineage>
        <taxon>Eukaryota</taxon>
        <taxon>Metazoa</taxon>
        <taxon>Spiralia</taxon>
        <taxon>Lophotrochozoa</taxon>
        <taxon>Platyhelminthes</taxon>
        <taxon>Cestoda</taxon>
        <taxon>Eucestoda</taxon>
        <taxon>Cyclophyllidea</taxon>
        <taxon>Taeniidae</taxon>
        <taxon>Echinococcus</taxon>
        <taxon>Echinococcus granulosus group</taxon>
    </lineage>
</organism>
<feature type="region of interest" description="Disordered" evidence="12">
    <location>
        <begin position="1"/>
        <end position="92"/>
    </location>
</feature>
<dbReference type="EC" id="2.7.12.1" evidence="2"/>
<comment type="catalytic activity">
    <reaction evidence="10">
        <text>L-tyrosyl-[protein] + ATP = O-phospho-L-tyrosyl-[protein] + ADP + H(+)</text>
        <dbReference type="Rhea" id="RHEA:10596"/>
        <dbReference type="Rhea" id="RHEA-COMP:10136"/>
        <dbReference type="Rhea" id="RHEA-COMP:20101"/>
        <dbReference type="ChEBI" id="CHEBI:15378"/>
        <dbReference type="ChEBI" id="CHEBI:30616"/>
        <dbReference type="ChEBI" id="CHEBI:46858"/>
        <dbReference type="ChEBI" id="CHEBI:61978"/>
        <dbReference type="ChEBI" id="CHEBI:456216"/>
        <dbReference type="EC" id="2.7.12.1"/>
    </reaction>
</comment>
<dbReference type="WBParaSite" id="EgrG_000352000">
    <property type="protein sequence ID" value="EgrG_000352000"/>
    <property type="gene ID" value="EgrG_000352000"/>
</dbReference>
<dbReference type="PROSITE" id="PS00108">
    <property type="entry name" value="PROTEIN_KINASE_ST"/>
    <property type="match status" value="1"/>
</dbReference>
<reference evidence="14" key="2">
    <citation type="submission" date="2014-06" db="EMBL/GenBank/DDBJ databases">
        <authorList>
            <person name="Aslett M."/>
        </authorList>
    </citation>
    <scope>NUCLEOTIDE SEQUENCE</scope>
</reference>
<gene>
    <name evidence="14" type="ORF">EgrG_000352000</name>
</gene>
<evidence type="ECO:0000256" key="3">
    <source>
        <dbReference type="ARBA" id="ARBA00022527"/>
    </source>
</evidence>
<dbReference type="SMART" id="SM00220">
    <property type="entry name" value="S_TKc"/>
    <property type="match status" value="1"/>
</dbReference>
<dbReference type="InterPro" id="IPR008271">
    <property type="entry name" value="Ser/Thr_kinase_AS"/>
</dbReference>
<keyword evidence="6" id="KW-0418">Kinase</keyword>
<keyword evidence="4" id="KW-0808">Transferase</keyword>
<evidence type="ECO:0000313" key="15">
    <source>
        <dbReference type="Proteomes" id="UP000492820"/>
    </source>
</evidence>
<dbReference type="InterPro" id="IPR017441">
    <property type="entry name" value="Protein_kinase_ATP_BS"/>
</dbReference>
<dbReference type="GO" id="GO:0005737">
    <property type="term" value="C:cytoplasm"/>
    <property type="evidence" value="ECO:0007669"/>
    <property type="project" value="TreeGrafter"/>
</dbReference>
<dbReference type="EMBL" id="LK028586">
    <property type="protein sequence ID" value="CDS22318.1"/>
    <property type="molecule type" value="Genomic_DNA"/>
</dbReference>
<evidence type="ECO:0000256" key="7">
    <source>
        <dbReference type="ARBA" id="ARBA00022840"/>
    </source>
</evidence>
<keyword evidence="5 11" id="KW-0547">Nucleotide-binding</keyword>
<evidence type="ECO:0000256" key="5">
    <source>
        <dbReference type="ARBA" id="ARBA00022741"/>
    </source>
</evidence>
<feature type="compositionally biased region" description="Gly residues" evidence="12">
    <location>
        <begin position="59"/>
        <end position="69"/>
    </location>
</feature>
<dbReference type="PANTHER" id="PTHR24058">
    <property type="entry name" value="DUAL SPECIFICITY PROTEIN KINASE"/>
    <property type="match status" value="1"/>
</dbReference>
<comment type="catalytic activity">
    <reaction evidence="8">
        <text>L-seryl-[protein] + ATP = O-phospho-L-seryl-[protein] + ADP + H(+)</text>
        <dbReference type="Rhea" id="RHEA:17989"/>
        <dbReference type="Rhea" id="RHEA-COMP:9863"/>
        <dbReference type="Rhea" id="RHEA-COMP:11604"/>
        <dbReference type="ChEBI" id="CHEBI:15378"/>
        <dbReference type="ChEBI" id="CHEBI:29999"/>
        <dbReference type="ChEBI" id="CHEBI:30616"/>
        <dbReference type="ChEBI" id="CHEBI:83421"/>
        <dbReference type="ChEBI" id="CHEBI:456216"/>
        <dbReference type="EC" id="2.7.12.1"/>
    </reaction>
</comment>
<keyword evidence="7 11" id="KW-0067">ATP-binding</keyword>
<feature type="compositionally biased region" description="Polar residues" evidence="12">
    <location>
        <begin position="36"/>
        <end position="50"/>
    </location>
</feature>
<dbReference type="GO" id="GO:0005524">
    <property type="term" value="F:ATP binding"/>
    <property type="evidence" value="ECO:0007669"/>
    <property type="project" value="UniProtKB-UniRule"/>
</dbReference>
<dbReference type="GO" id="GO:0004674">
    <property type="term" value="F:protein serine/threonine kinase activity"/>
    <property type="evidence" value="ECO:0007669"/>
    <property type="project" value="UniProtKB-KW"/>
</dbReference>
<feature type="domain" description="Protein kinase" evidence="13">
    <location>
        <begin position="308"/>
        <end position="620"/>
    </location>
</feature>
<reference evidence="16" key="3">
    <citation type="submission" date="2020-10" db="UniProtKB">
        <authorList>
            <consortium name="WormBaseParasite"/>
        </authorList>
    </citation>
    <scope>IDENTIFICATION</scope>
</reference>